<dbReference type="AlphaFoldDB" id="A0A8D2JE70"/>
<keyword evidence="1" id="KW-0812">Transmembrane</keyword>
<dbReference type="Gene3D" id="2.60.40.10">
    <property type="entry name" value="Immunoglobulins"/>
    <property type="match status" value="1"/>
</dbReference>
<dbReference type="SUPFAM" id="SSF48726">
    <property type="entry name" value="Immunoglobulin"/>
    <property type="match status" value="1"/>
</dbReference>
<keyword evidence="3" id="KW-1185">Reference proteome</keyword>
<accession>A0A8D2JE70</accession>
<dbReference type="Proteomes" id="UP000694545">
    <property type="component" value="Unplaced"/>
</dbReference>
<dbReference type="OMA" id="ECALHIR"/>
<reference evidence="2" key="2">
    <citation type="submission" date="2025-09" db="UniProtKB">
        <authorList>
            <consortium name="Ensembl"/>
        </authorList>
    </citation>
    <scope>IDENTIFICATION</scope>
</reference>
<keyword evidence="1" id="KW-0472">Membrane</keyword>
<sequence>MDWYSWFSFRMLASSSNGISLSSCLVHISSSSCFKLSQAASNISVKIRMEPKYALVGKDISLIPGGTKTGIVSCSWYRGEKTFPLQILTYRPRNSTLEYREGYSGRESVSEECALHIRHLGLGDSDFYSMHKATANFSEVGVLPIVVQDDPIGPKAVTPAATLGIVAGCFLGLAFLLGLFSYQTARTFSR</sequence>
<protein>
    <submittedName>
        <fullName evidence="2">Uncharacterized protein</fullName>
    </submittedName>
</protein>
<evidence type="ECO:0000313" key="3">
    <source>
        <dbReference type="Proteomes" id="UP000694545"/>
    </source>
</evidence>
<feature type="transmembrane region" description="Helical" evidence="1">
    <location>
        <begin position="160"/>
        <end position="182"/>
    </location>
</feature>
<proteinExistence type="predicted"/>
<name>A0A8D2JE70_VARKO</name>
<evidence type="ECO:0000313" key="2">
    <source>
        <dbReference type="Ensembl" id="ENSVKKP00000010321.1"/>
    </source>
</evidence>
<dbReference type="Ensembl" id="ENSVKKT00000010573.1">
    <property type="protein sequence ID" value="ENSVKKP00000010321.1"/>
    <property type="gene ID" value="ENSVKKG00000007263.1"/>
</dbReference>
<organism evidence="2 3">
    <name type="scientific">Varanus komodoensis</name>
    <name type="common">Komodo dragon</name>
    <dbReference type="NCBI Taxonomy" id="61221"/>
    <lineage>
        <taxon>Eukaryota</taxon>
        <taxon>Metazoa</taxon>
        <taxon>Chordata</taxon>
        <taxon>Craniata</taxon>
        <taxon>Vertebrata</taxon>
        <taxon>Euteleostomi</taxon>
        <taxon>Lepidosauria</taxon>
        <taxon>Squamata</taxon>
        <taxon>Bifurcata</taxon>
        <taxon>Unidentata</taxon>
        <taxon>Episquamata</taxon>
        <taxon>Toxicofera</taxon>
        <taxon>Anguimorpha</taxon>
        <taxon>Paleoanguimorpha</taxon>
        <taxon>Varanoidea</taxon>
        <taxon>Varanidae</taxon>
        <taxon>Varanus</taxon>
    </lineage>
</organism>
<evidence type="ECO:0000256" key="1">
    <source>
        <dbReference type="SAM" id="Phobius"/>
    </source>
</evidence>
<keyword evidence="1" id="KW-1133">Transmembrane helix</keyword>
<dbReference type="InterPro" id="IPR013783">
    <property type="entry name" value="Ig-like_fold"/>
</dbReference>
<reference evidence="2" key="1">
    <citation type="submission" date="2025-08" db="UniProtKB">
        <authorList>
            <consortium name="Ensembl"/>
        </authorList>
    </citation>
    <scope>IDENTIFICATION</scope>
</reference>
<dbReference type="InterPro" id="IPR036179">
    <property type="entry name" value="Ig-like_dom_sf"/>
</dbReference>